<comment type="caution">
    <text evidence="3">The sequence shown here is derived from an EMBL/GenBank/DDBJ whole genome shotgun (WGS) entry which is preliminary data.</text>
</comment>
<reference evidence="3 4" key="1">
    <citation type="submission" date="2016-01" db="EMBL/GenBank/DDBJ databases">
        <title>Whole genome sequencing of Bhargavaea cecembensis T14.</title>
        <authorList>
            <person name="Hong K.W."/>
        </authorList>
    </citation>
    <scope>NUCLEOTIDE SEQUENCE [LARGE SCALE GENOMIC DNA]</scope>
    <source>
        <strain evidence="3 4">T14</strain>
    </source>
</reference>
<dbReference type="CDD" id="cd20745">
    <property type="entry name" value="FIX_RhsA_AHH_HNH-like"/>
    <property type="match status" value="1"/>
</dbReference>
<protein>
    <recommendedName>
        <fullName evidence="2">LXG domain-containing protein</fullName>
    </recommendedName>
</protein>
<evidence type="ECO:0000313" key="3">
    <source>
        <dbReference type="EMBL" id="KZE37801.1"/>
    </source>
</evidence>
<proteinExistence type="inferred from homology"/>
<sequence>MKVLDVDLFQDGLHRQIAKLDKLREEADSIYQVMSELVKMEEQLKGSGGNAIRSFYKECHFPFLHFFQLFTEKFTLVLQQTEAALHSLEPESAGYIVEQFLEGELEHGLTLIGQLVTILTDDTNSIMDQVSDIVSLPHLDDSEVQEGVIHCKRKRDDTVIALHEFDISQTTALQSIEQDLQTMNAWLKDLEGLFKAGVKDVTFEQNQWRVLTLRSEIRTELFPKAYSNPNGLWVEEQKQLIGTMVTAATFQTLEGKKVNTVKVDEEEDVIYHVYENGLVIKEYVVDETVFYKVVSKDNFKQEHIEVEKPKENKTVDIIQTGLDVVGLIPVVGEVADAINGVIYSAQGDVVNAGLSFSAMIPVVGWASTGGKFIKKGNDIFQAKNVLNTEAVKSVYSPIYQDVINGQLGRTQNRLNVLSSTRYQIGPPNLHTLNTPQKTYMPESIKSGNVNTPIHNVDAEIKNSGNTITKSEYKNLRKKTPSNEIRKMVNPDGPKVDPVYGYEVEKFEADHIVSMKEITKLDGFSRLSREQQIEILNLKDNFVGLGKPSNASKGAHSWADWKGHSKIGEVPVNVRKEMLEKEELARRALKLAIEERLK</sequence>
<dbReference type="RefSeq" id="WP_063181540.1">
    <property type="nucleotide sequence ID" value="NZ_LQNT01000010.1"/>
</dbReference>
<evidence type="ECO:0000256" key="1">
    <source>
        <dbReference type="ARBA" id="ARBA00034117"/>
    </source>
</evidence>
<dbReference type="OrthoDB" id="2366124at2"/>
<gene>
    <name evidence="3" type="ORF">AV656_09745</name>
</gene>
<dbReference type="Pfam" id="PF04740">
    <property type="entry name" value="LXG"/>
    <property type="match status" value="1"/>
</dbReference>
<evidence type="ECO:0000313" key="4">
    <source>
        <dbReference type="Proteomes" id="UP000076490"/>
    </source>
</evidence>
<feature type="domain" description="LXG" evidence="2">
    <location>
        <begin position="1"/>
        <end position="234"/>
    </location>
</feature>
<dbReference type="Proteomes" id="UP000076490">
    <property type="component" value="Unassembled WGS sequence"/>
</dbReference>
<organism evidence="3 4">
    <name type="scientific">Bhargavaea cecembensis</name>
    <dbReference type="NCBI Taxonomy" id="394098"/>
    <lineage>
        <taxon>Bacteria</taxon>
        <taxon>Bacillati</taxon>
        <taxon>Bacillota</taxon>
        <taxon>Bacilli</taxon>
        <taxon>Bacillales</taxon>
        <taxon>Caryophanaceae</taxon>
        <taxon>Bhargavaea</taxon>
    </lineage>
</organism>
<dbReference type="PROSITE" id="PS51756">
    <property type="entry name" value="LXG"/>
    <property type="match status" value="1"/>
</dbReference>
<dbReference type="EMBL" id="LQNT01000010">
    <property type="protein sequence ID" value="KZE37801.1"/>
    <property type="molecule type" value="Genomic_DNA"/>
</dbReference>
<comment type="similarity">
    <text evidence="1">In the N-terminal section; belongs to the LXG family.</text>
</comment>
<dbReference type="AlphaFoldDB" id="A0A163F2K9"/>
<name>A0A163F2K9_9BACL</name>
<accession>A0A163F2K9</accession>
<dbReference type="InterPro" id="IPR006829">
    <property type="entry name" value="LXG_dom"/>
</dbReference>
<evidence type="ECO:0000259" key="2">
    <source>
        <dbReference type="PROSITE" id="PS51756"/>
    </source>
</evidence>